<dbReference type="EMBL" id="BA000037">
    <property type="protein sequence ID" value="BAC95849.1"/>
    <property type="molecule type" value="Genomic_DNA"/>
</dbReference>
<gene>
    <name evidence="1" type="ordered locus">VV3086</name>
</gene>
<accession>Q7MGY9</accession>
<protein>
    <submittedName>
        <fullName evidence="1">Uncharacterized protein</fullName>
    </submittedName>
</protein>
<proteinExistence type="predicted"/>
<dbReference type="AlphaFoldDB" id="Q7MGY9"/>
<evidence type="ECO:0000313" key="2">
    <source>
        <dbReference type="Proteomes" id="UP000002675"/>
    </source>
</evidence>
<dbReference type="HOGENOM" id="CLU_3086161_0_0_6"/>
<evidence type="ECO:0000313" key="1">
    <source>
        <dbReference type="EMBL" id="BAC95849.1"/>
    </source>
</evidence>
<reference evidence="1 2" key="1">
    <citation type="journal article" date="2003" name="Genome Res.">
        <title>Comparative genome analysis of Vibrio vulnificus, a marine pathogen.</title>
        <authorList>
            <person name="Chen C.Y."/>
            <person name="Wu K.M."/>
            <person name="Chang Y.C."/>
            <person name="Chang C.H."/>
            <person name="Tsai H.C."/>
            <person name="Liao T.L."/>
            <person name="Liu Y.M."/>
            <person name="Chen H.J."/>
            <person name="Shen A.B."/>
            <person name="Li J.C."/>
            <person name="Su T.L."/>
            <person name="Shao C.P."/>
            <person name="Lee C.T."/>
            <person name="Hor L.I."/>
            <person name="Tsai S.F."/>
        </authorList>
    </citation>
    <scope>NUCLEOTIDE SEQUENCE [LARGE SCALE GENOMIC DNA]</scope>
    <source>
        <strain evidence="1 2">YJ016</strain>
    </source>
</reference>
<dbReference type="KEGG" id="vvy:VV3086"/>
<dbReference type="Proteomes" id="UP000002675">
    <property type="component" value="Chromosome I"/>
</dbReference>
<sequence length="52" mass="5911">MVLLQPFLNPSIFVKSDLSLQALNVSALRLTEPFINDQINPSLRAKYHNLDD</sequence>
<name>Q7MGY9_VIBVY</name>
<organism evidence="1 2">
    <name type="scientific">Vibrio vulnificus (strain YJ016)</name>
    <dbReference type="NCBI Taxonomy" id="196600"/>
    <lineage>
        <taxon>Bacteria</taxon>
        <taxon>Pseudomonadati</taxon>
        <taxon>Pseudomonadota</taxon>
        <taxon>Gammaproteobacteria</taxon>
        <taxon>Vibrionales</taxon>
        <taxon>Vibrionaceae</taxon>
        <taxon>Vibrio</taxon>
    </lineage>
</organism>